<dbReference type="EMBL" id="CM001884">
    <property type="protein sequence ID" value="EOY28906.1"/>
    <property type="molecule type" value="Genomic_DNA"/>
</dbReference>
<dbReference type="Gramene" id="EOY28906">
    <property type="protein sequence ID" value="EOY28906"/>
    <property type="gene ID" value="TCM_030379"/>
</dbReference>
<reference evidence="2 3" key="1">
    <citation type="journal article" date="2013" name="Genome Biol.">
        <title>The genome sequence of the most widely cultivated cacao type and its use to identify candidate genes regulating pod color.</title>
        <authorList>
            <person name="Motamayor J.C."/>
            <person name="Mockaitis K."/>
            <person name="Schmutz J."/>
            <person name="Haiminen N."/>
            <person name="Iii D.L."/>
            <person name="Cornejo O."/>
            <person name="Findley S.D."/>
            <person name="Zheng P."/>
            <person name="Utro F."/>
            <person name="Royaert S."/>
            <person name="Saski C."/>
            <person name="Jenkins J."/>
            <person name="Podicheti R."/>
            <person name="Zhao M."/>
            <person name="Scheffler B.E."/>
            <person name="Stack J.C."/>
            <person name="Feltus F.A."/>
            <person name="Mustiga G.M."/>
            <person name="Amores F."/>
            <person name="Phillips W."/>
            <person name="Marelli J.P."/>
            <person name="May G.D."/>
            <person name="Shapiro H."/>
            <person name="Ma J."/>
            <person name="Bustamante C.D."/>
            <person name="Schnell R.J."/>
            <person name="Main D."/>
            <person name="Gilbert D."/>
            <person name="Parida L."/>
            <person name="Kuhn D.N."/>
        </authorList>
    </citation>
    <scope>NUCLEOTIDE SEQUENCE [LARGE SCALE GENOMIC DNA]</scope>
    <source>
        <strain evidence="3">cv. Matina 1-6</strain>
    </source>
</reference>
<sequence>MVVQLILGSQILRLTTWTWPSFCLAASPAAVAAQVRVSRQIKLAMAATWYGGGSWALPYRCSNLTTRPPNPSAAFQEG</sequence>
<feature type="chain" id="PRO_5001598874" description="Secreted protein" evidence="1">
    <location>
        <begin position="26"/>
        <end position="78"/>
    </location>
</feature>
<evidence type="ECO:0000313" key="3">
    <source>
        <dbReference type="Proteomes" id="UP000026915"/>
    </source>
</evidence>
<name>A0A061GH49_THECC</name>
<evidence type="ECO:0008006" key="4">
    <source>
        <dbReference type="Google" id="ProtNLM"/>
    </source>
</evidence>
<keyword evidence="3" id="KW-1185">Reference proteome</keyword>
<accession>A0A061GH49</accession>
<dbReference type="InParanoid" id="A0A061GH49"/>
<organism evidence="2 3">
    <name type="scientific">Theobroma cacao</name>
    <name type="common">Cacao</name>
    <name type="synonym">Cocoa</name>
    <dbReference type="NCBI Taxonomy" id="3641"/>
    <lineage>
        <taxon>Eukaryota</taxon>
        <taxon>Viridiplantae</taxon>
        <taxon>Streptophyta</taxon>
        <taxon>Embryophyta</taxon>
        <taxon>Tracheophyta</taxon>
        <taxon>Spermatophyta</taxon>
        <taxon>Magnoliopsida</taxon>
        <taxon>eudicotyledons</taxon>
        <taxon>Gunneridae</taxon>
        <taxon>Pentapetalae</taxon>
        <taxon>rosids</taxon>
        <taxon>malvids</taxon>
        <taxon>Malvales</taxon>
        <taxon>Malvaceae</taxon>
        <taxon>Byttnerioideae</taxon>
        <taxon>Theobroma</taxon>
    </lineage>
</organism>
<dbReference type="Proteomes" id="UP000026915">
    <property type="component" value="Chromosome 6"/>
</dbReference>
<protein>
    <recommendedName>
        <fullName evidence="4">Secreted protein</fullName>
    </recommendedName>
</protein>
<proteinExistence type="predicted"/>
<gene>
    <name evidence="2" type="ORF">TCM_030379</name>
</gene>
<evidence type="ECO:0000313" key="2">
    <source>
        <dbReference type="EMBL" id="EOY28906.1"/>
    </source>
</evidence>
<keyword evidence="1" id="KW-0732">Signal</keyword>
<feature type="signal peptide" evidence="1">
    <location>
        <begin position="1"/>
        <end position="25"/>
    </location>
</feature>
<dbReference type="HOGENOM" id="CLU_2626953_0_0_1"/>
<dbReference type="AlphaFoldDB" id="A0A061GH49"/>
<evidence type="ECO:0000256" key="1">
    <source>
        <dbReference type="SAM" id="SignalP"/>
    </source>
</evidence>